<protein>
    <recommendedName>
        <fullName evidence="3">DUF4276 family protein</fullName>
    </recommendedName>
</protein>
<evidence type="ECO:0000313" key="2">
    <source>
        <dbReference type="Proteomes" id="UP000189670"/>
    </source>
</evidence>
<name>A0A1V1P307_9BACT</name>
<proteinExistence type="predicted"/>
<gene>
    <name evidence="1" type="ORF">OMM_04035</name>
</gene>
<organism evidence="1 2">
    <name type="scientific">Candidatus Magnetoglobus multicellularis str. Araruama</name>
    <dbReference type="NCBI Taxonomy" id="890399"/>
    <lineage>
        <taxon>Bacteria</taxon>
        <taxon>Pseudomonadati</taxon>
        <taxon>Thermodesulfobacteriota</taxon>
        <taxon>Desulfobacteria</taxon>
        <taxon>Desulfobacterales</taxon>
        <taxon>Desulfobacteraceae</taxon>
        <taxon>Candidatus Magnetoglobus</taxon>
    </lineage>
</organism>
<dbReference type="AlphaFoldDB" id="A0A1V1P307"/>
<dbReference type="InterPro" id="IPR025455">
    <property type="entry name" value="DUF4276"/>
</dbReference>
<evidence type="ECO:0000313" key="1">
    <source>
        <dbReference type="EMBL" id="ETR69272.1"/>
    </source>
</evidence>
<evidence type="ECO:0008006" key="3">
    <source>
        <dbReference type="Google" id="ProtNLM"/>
    </source>
</evidence>
<dbReference type="Pfam" id="PF14103">
    <property type="entry name" value="DUF4276"/>
    <property type="match status" value="1"/>
</dbReference>
<dbReference type="EMBL" id="ATBP01000689">
    <property type="protein sequence ID" value="ETR69272.1"/>
    <property type="molecule type" value="Genomic_DNA"/>
</dbReference>
<comment type="caution">
    <text evidence="1">The sequence shown here is derived from an EMBL/GenBank/DDBJ whole genome shotgun (WGS) entry which is preliminary data.</text>
</comment>
<dbReference type="Proteomes" id="UP000189670">
    <property type="component" value="Unassembled WGS sequence"/>
</dbReference>
<accession>A0A1V1P307</accession>
<sequence length="227" mass="27034">MIRLNFIVEGQTEQLFVHEVLKKHLSMFEVYPYVRRIETGRNRGKIYRGGMTGYLKAKNDIINWMREDKDPHARFTTMFDLYALPSTFPKFDESKKLSDPYKRVENLEYAFHEDLNEMRFIPYIQLYEFETLLLSAPEIFSYAFPKFLNQIDRLKEMTKQFQTPEHINDKKETAPSKRIIKEIPEYADLKTTAGPLIAKQIGLKVIREKCLHFNSWINILENLNKQN</sequence>
<reference evidence="2" key="1">
    <citation type="submission" date="2012-11" db="EMBL/GenBank/DDBJ databases">
        <authorList>
            <person name="Lucero-Rivera Y.E."/>
            <person name="Tovar-Ramirez D."/>
        </authorList>
    </citation>
    <scope>NUCLEOTIDE SEQUENCE [LARGE SCALE GENOMIC DNA]</scope>
    <source>
        <strain evidence="2">Araruama</strain>
    </source>
</reference>